<evidence type="ECO:0000313" key="4">
    <source>
        <dbReference type="Proteomes" id="UP001604336"/>
    </source>
</evidence>
<dbReference type="EMBL" id="JBFOLK010000003">
    <property type="protein sequence ID" value="KAL2525629.1"/>
    <property type="molecule type" value="Genomic_DNA"/>
</dbReference>
<dbReference type="PANTHER" id="PTHR31301">
    <property type="entry name" value="LOB DOMAIN-CONTAINING PROTEIN 4-RELATED"/>
    <property type="match status" value="1"/>
</dbReference>
<dbReference type="PANTHER" id="PTHR31301:SF186">
    <property type="entry name" value="OS09G0364100 PROTEIN"/>
    <property type="match status" value="1"/>
</dbReference>
<feature type="domain" description="LOB" evidence="2">
    <location>
        <begin position="15"/>
        <end position="116"/>
    </location>
</feature>
<evidence type="ECO:0000256" key="1">
    <source>
        <dbReference type="ARBA" id="ARBA00005474"/>
    </source>
</evidence>
<sequence length="231" mass="26543">MNPTNIAGEGTGSSQACAACKYQRRKCSPSCSLAPYFPADRQKDFLNTQKLFGVSNIKKILKNVKQNDKETAMKSMIYQANMRAIHPVGGCCHVIREFESYINFYKAELDFVRRQIAICRAQALQDEIQKLGSCQKLGFNDQQVHGVEDGMVAAWEDQPSLAQKMEMEDLKPHLAAFKERQLQIQFQSKESNLNSCEEDQYESEEYHSVNNIIRRRRSVREKHQTVKNIRS</sequence>
<dbReference type="PROSITE" id="PS50891">
    <property type="entry name" value="LOB"/>
    <property type="match status" value="1"/>
</dbReference>
<dbReference type="Proteomes" id="UP001604336">
    <property type="component" value="Unassembled WGS sequence"/>
</dbReference>
<organism evidence="3 4">
    <name type="scientific">Abeliophyllum distichum</name>
    <dbReference type="NCBI Taxonomy" id="126358"/>
    <lineage>
        <taxon>Eukaryota</taxon>
        <taxon>Viridiplantae</taxon>
        <taxon>Streptophyta</taxon>
        <taxon>Embryophyta</taxon>
        <taxon>Tracheophyta</taxon>
        <taxon>Spermatophyta</taxon>
        <taxon>Magnoliopsida</taxon>
        <taxon>eudicotyledons</taxon>
        <taxon>Gunneridae</taxon>
        <taxon>Pentapetalae</taxon>
        <taxon>asterids</taxon>
        <taxon>lamiids</taxon>
        <taxon>Lamiales</taxon>
        <taxon>Oleaceae</taxon>
        <taxon>Forsythieae</taxon>
        <taxon>Abeliophyllum</taxon>
    </lineage>
</organism>
<evidence type="ECO:0000313" key="3">
    <source>
        <dbReference type="EMBL" id="KAL2525629.1"/>
    </source>
</evidence>
<dbReference type="AlphaFoldDB" id="A0ABD1UKQ0"/>
<accession>A0ABD1UKQ0</accession>
<name>A0ABD1UKQ0_9LAMI</name>
<dbReference type="Pfam" id="PF03195">
    <property type="entry name" value="LOB"/>
    <property type="match status" value="1"/>
</dbReference>
<gene>
    <name evidence="3" type="ORF">Adt_10683</name>
</gene>
<comment type="caution">
    <text evidence="3">The sequence shown here is derived from an EMBL/GenBank/DDBJ whole genome shotgun (WGS) entry which is preliminary data.</text>
</comment>
<reference evidence="4" key="1">
    <citation type="submission" date="2024-07" db="EMBL/GenBank/DDBJ databases">
        <title>Two chromosome-level genome assemblies of Korean endemic species Abeliophyllum distichum and Forsythia ovata (Oleaceae).</title>
        <authorList>
            <person name="Jang H."/>
        </authorList>
    </citation>
    <scope>NUCLEOTIDE SEQUENCE [LARGE SCALE GENOMIC DNA]</scope>
</reference>
<evidence type="ECO:0000259" key="2">
    <source>
        <dbReference type="PROSITE" id="PS50891"/>
    </source>
</evidence>
<comment type="similarity">
    <text evidence="1">Belongs to the LOB domain-containing protein family.</text>
</comment>
<dbReference type="InterPro" id="IPR004883">
    <property type="entry name" value="LOB"/>
</dbReference>
<proteinExistence type="inferred from homology"/>
<keyword evidence="4" id="KW-1185">Reference proteome</keyword>
<protein>
    <submittedName>
        <fullName evidence="3">LOB domain-containing protein 22</fullName>
    </submittedName>
</protein>